<dbReference type="AlphaFoldDB" id="A0A318SGY1"/>
<protein>
    <submittedName>
        <fullName evidence="1">Uncharacterized protein</fullName>
    </submittedName>
</protein>
<comment type="caution">
    <text evidence="1">The sequence shown here is derived from an EMBL/GenBank/DDBJ whole genome shotgun (WGS) entry which is preliminary data.</text>
</comment>
<organism evidence="1 2">
    <name type="scientific">Xylophilus ampelinus</name>
    <dbReference type="NCBI Taxonomy" id="54067"/>
    <lineage>
        <taxon>Bacteria</taxon>
        <taxon>Pseudomonadati</taxon>
        <taxon>Pseudomonadota</taxon>
        <taxon>Betaproteobacteria</taxon>
        <taxon>Burkholderiales</taxon>
        <taxon>Xylophilus</taxon>
    </lineage>
</organism>
<sequence>MNQPAMEQSIFADMSNLEKTLSEDTTGDKARAIVQYFRSVGDATDKMLASAKEESQRYLISRLLRGFQASERVVRQVWESIHGVALVL</sequence>
<gene>
    <name evidence="1" type="ORF">DFQ15_11119</name>
</gene>
<name>A0A318SGY1_9BURK</name>
<evidence type="ECO:0000313" key="1">
    <source>
        <dbReference type="EMBL" id="PYE77875.1"/>
    </source>
</evidence>
<keyword evidence="2" id="KW-1185">Reference proteome</keyword>
<accession>A0A318SGY1</accession>
<dbReference type="EMBL" id="QJTC01000011">
    <property type="protein sequence ID" value="PYE77875.1"/>
    <property type="molecule type" value="Genomic_DNA"/>
</dbReference>
<dbReference type="Proteomes" id="UP000247540">
    <property type="component" value="Unassembled WGS sequence"/>
</dbReference>
<reference evidence="1 2" key="1">
    <citation type="submission" date="2018-06" db="EMBL/GenBank/DDBJ databases">
        <title>Genomic Encyclopedia of Type Strains, Phase III (KMG-III): the genomes of soil and plant-associated and newly described type strains.</title>
        <authorList>
            <person name="Whitman W."/>
        </authorList>
    </citation>
    <scope>NUCLEOTIDE SEQUENCE [LARGE SCALE GENOMIC DNA]</scope>
    <source>
        <strain evidence="1 2">CECT 7646</strain>
    </source>
</reference>
<evidence type="ECO:0000313" key="2">
    <source>
        <dbReference type="Proteomes" id="UP000247540"/>
    </source>
</evidence>
<proteinExistence type="predicted"/>
<dbReference type="RefSeq" id="WP_146228692.1">
    <property type="nucleotide sequence ID" value="NZ_JAMOFZ010000011.1"/>
</dbReference>
<dbReference type="OrthoDB" id="9153758at2"/>